<keyword evidence="3" id="KW-1185">Reference proteome</keyword>
<reference evidence="2 3" key="1">
    <citation type="journal article" date="2019" name="Emerg. Microbes Infect.">
        <title>Comprehensive subspecies identification of 175 nontuberculous mycobacteria species based on 7547 genomic profiles.</title>
        <authorList>
            <person name="Matsumoto Y."/>
            <person name="Kinjo T."/>
            <person name="Motooka D."/>
            <person name="Nabeya D."/>
            <person name="Jung N."/>
            <person name="Uechi K."/>
            <person name="Horii T."/>
            <person name="Iida T."/>
            <person name="Fujita J."/>
            <person name="Nakamura S."/>
        </authorList>
    </citation>
    <scope>NUCLEOTIDE SEQUENCE [LARGE SCALE GENOMIC DNA]</scope>
    <source>
        <strain evidence="2 3">JCM 12603</strain>
    </source>
</reference>
<sequence length="63" mass="6105">MAGIPGVVVALLCYVVALNVIASAAHVHPWLAVAVLTALAVSATALAGPAGSRGSDSGRRGPT</sequence>
<evidence type="ECO:0000313" key="2">
    <source>
        <dbReference type="EMBL" id="BBX50882.1"/>
    </source>
</evidence>
<dbReference type="EMBL" id="AP022570">
    <property type="protein sequence ID" value="BBX50882.1"/>
    <property type="molecule type" value="Genomic_DNA"/>
</dbReference>
<evidence type="ECO:0000256" key="1">
    <source>
        <dbReference type="SAM" id="Phobius"/>
    </source>
</evidence>
<gene>
    <name evidence="2" type="ORF">MPOR_19080</name>
</gene>
<organism evidence="2 3">
    <name type="scientific">Mycolicibacterium poriferae</name>
    <dbReference type="NCBI Taxonomy" id="39694"/>
    <lineage>
        <taxon>Bacteria</taxon>
        <taxon>Bacillati</taxon>
        <taxon>Actinomycetota</taxon>
        <taxon>Actinomycetes</taxon>
        <taxon>Mycobacteriales</taxon>
        <taxon>Mycobacteriaceae</taxon>
        <taxon>Mycolicibacterium</taxon>
    </lineage>
</organism>
<dbReference type="RefSeq" id="WP_163673380.1">
    <property type="nucleotide sequence ID" value="NZ_AP022570.1"/>
</dbReference>
<name>A0A6N4V5F1_9MYCO</name>
<keyword evidence="1" id="KW-0472">Membrane</keyword>
<dbReference type="KEGG" id="mpof:MPOR_19080"/>
<accession>A0A6N4V5F1</accession>
<dbReference type="AlphaFoldDB" id="A0A6N4V5F1"/>
<feature type="transmembrane region" description="Helical" evidence="1">
    <location>
        <begin position="27"/>
        <end position="50"/>
    </location>
</feature>
<protein>
    <submittedName>
        <fullName evidence="2">Uncharacterized protein</fullName>
    </submittedName>
</protein>
<evidence type="ECO:0000313" key="3">
    <source>
        <dbReference type="Proteomes" id="UP000466785"/>
    </source>
</evidence>
<keyword evidence="1" id="KW-1133">Transmembrane helix</keyword>
<keyword evidence="1" id="KW-0812">Transmembrane</keyword>
<proteinExistence type="predicted"/>
<dbReference type="Proteomes" id="UP000466785">
    <property type="component" value="Chromosome"/>
</dbReference>